<proteinExistence type="predicted"/>
<dbReference type="InterPro" id="IPR039251">
    <property type="entry name" value="OXLD1"/>
</dbReference>
<feature type="region of interest" description="Disordered" evidence="1">
    <location>
        <begin position="324"/>
        <end position="352"/>
    </location>
</feature>
<dbReference type="PANTHER" id="PTHR21193:SF3">
    <property type="entry name" value="OXIDOREDUCTASE-LIKE DOMAIN-CONTAINING PROTEIN 1"/>
    <property type="match status" value="1"/>
</dbReference>
<name>A0A6A3BIC4_HIBSY</name>
<keyword evidence="4" id="KW-1185">Reference proteome</keyword>
<evidence type="ECO:0000313" key="4">
    <source>
        <dbReference type="Proteomes" id="UP000436088"/>
    </source>
</evidence>
<dbReference type="Proteomes" id="UP000436088">
    <property type="component" value="Unassembled WGS sequence"/>
</dbReference>
<feature type="region of interest" description="Disordered" evidence="1">
    <location>
        <begin position="439"/>
        <end position="474"/>
    </location>
</feature>
<sequence>MAMSCVWSTGGHFLPDLRIQAYQLFHSSSIPTKDVSIASDIEFQNRGVDARESRDMKGKSWALNLLFVILLQIVGSCSPHSDPMRSPQVSKVHGVERWGCGLIDINVNLSKNEGSTWNTASSIVGNGPQLLEVAGECIGYSSNSSRPSVGEWNLDLVPKSTMKPTKLGSDHDASPTSGSGQLTHSSPTDPTNNESIWGPIVLEPNEYSLGDESVSDLLAEIEAMDPVGGLSPAPDPEKSDTLSSTNDLQIYSLLALTNELFGVTKQQLGSISRKCQLSLGRFKARNYDLQLGARSWDDPGKWQQHPFKHFCRKSNLLGKPTDALSYGDGPPNRVGPFRPPPKGQRISDSRGIGKHGICPKKLAWPSVFALDANSFLSPPSKNLPQPSPNPCPCGLANDRHQALAPHLHLKFVSSINTHRFQDPRRLLPVRFKPMATKLEDTPMKGTGDDNNKGGKVEEPAEAIPPPPEKPEPGDCCGSGCVRCVWDVYYEELEAYNKLYKSDPKDSTPNSS</sequence>
<comment type="caution">
    <text evidence="3">The sequence shown here is derived from an EMBL/GenBank/DDBJ whole genome shotgun (WGS) entry which is preliminary data.</text>
</comment>
<dbReference type="InterPro" id="IPR019180">
    <property type="entry name" value="Oxidoreductase-like_N"/>
</dbReference>
<feature type="domain" description="Oxidoreductase-like" evidence="2">
    <location>
        <begin position="463"/>
        <end position="498"/>
    </location>
</feature>
<organism evidence="3 4">
    <name type="scientific">Hibiscus syriacus</name>
    <name type="common">Rose of Sharon</name>
    <dbReference type="NCBI Taxonomy" id="106335"/>
    <lineage>
        <taxon>Eukaryota</taxon>
        <taxon>Viridiplantae</taxon>
        <taxon>Streptophyta</taxon>
        <taxon>Embryophyta</taxon>
        <taxon>Tracheophyta</taxon>
        <taxon>Spermatophyta</taxon>
        <taxon>Magnoliopsida</taxon>
        <taxon>eudicotyledons</taxon>
        <taxon>Gunneridae</taxon>
        <taxon>Pentapetalae</taxon>
        <taxon>rosids</taxon>
        <taxon>malvids</taxon>
        <taxon>Malvales</taxon>
        <taxon>Malvaceae</taxon>
        <taxon>Malvoideae</taxon>
        <taxon>Hibiscus</taxon>
    </lineage>
</organism>
<evidence type="ECO:0000256" key="1">
    <source>
        <dbReference type="SAM" id="MobiDB-lite"/>
    </source>
</evidence>
<dbReference type="Pfam" id="PF09791">
    <property type="entry name" value="Oxidored-like"/>
    <property type="match status" value="1"/>
</dbReference>
<protein>
    <recommendedName>
        <fullName evidence="2">Oxidoreductase-like domain-containing protein</fullName>
    </recommendedName>
</protein>
<accession>A0A6A3BIC4</accession>
<feature type="region of interest" description="Disordered" evidence="1">
    <location>
        <begin position="160"/>
        <end position="198"/>
    </location>
</feature>
<evidence type="ECO:0000259" key="2">
    <source>
        <dbReference type="Pfam" id="PF09791"/>
    </source>
</evidence>
<dbReference type="PANTHER" id="PTHR21193">
    <property type="entry name" value="OXIDOREDUCTASE-LIKE DOMAIN-CONTAINING PROTEIN 1"/>
    <property type="match status" value="1"/>
</dbReference>
<gene>
    <name evidence="3" type="ORF">F3Y22_tig00110160pilonHSYRG00016</name>
</gene>
<reference evidence="3" key="1">
    <citation type="submission" date="2019-09" db="EMBL/GenBank/DDBJ databases">
        <title>Draft genome information of white flower Hibiscus syriacus.</title>
        <authorList>
            <person name="Kim Y.-M."/>
        </authorList>
    </citation>
    <scope>NUCLEOTIDE SEQUENCE [LARGE SCALE GENOMIC DNA]</scope>
    <source>
        <strain evidence="3">YM2019G1</strain>
    </source>
</reference>
<evidence type="ECO:0000313" key="3">
    <source>
        <dbReference type="EMBL" id="KAE8715671.1"/>
    </source>
</evidence>
<dbReference type="EMBL" id="VEPZ02000857">
    <property type="protein sequence ID" value="KAE8715671.1"/>
    <property type="molecule type" value="Genomic_DNA"/>
</dbReference>
<feature type="compositionally biased region" description="Polar residues" evidence="1">
    <location>
        <begin position="174"/>
        <end position="195"/>
    </location>
</feature>
<feature type="compositionally biased region" description="Basic and acidic residues" evidence="1">
    <location>
        <begin position="439"/>
        <end position="458"/>
    </location>
</feature>
<dbReference type="AlphaFoldDB" id="A0A6A3BIC4"/>